<accession>A0A4Y7SEP1</accession>
<name>A0A4Y7SEP1_COPMI</name>
<dbReference type="Proteomes" id="UP000298030">
    <property type="component" value="Unassembled WGS sequence"/>
</dbReference>
<organism evidence="2 3">
    <name type="scientific">Coprinellus micaceus</name>
    <name type="common">Glistening ink-cap mushroom</name>
    <name type="synonym">Coprinus micaceus</name>
    <dbReference type="NCBI Taxonomy" id="71717"/>
    <lineage>
        <taxon>Eukaryota</taxon>
        <taxon>Fungi</taxon>
        <taxon>Dikarya</taxon>
        <taxon>Basidiomycota</taxon>
        <taxon>Agaricomycotina</taxon>
        <taxon>Agaricomycetes</taxon>
        <taxon>Agaricomycetidae</taxon>
        <taxon>Agaricales</taxon>
        <taxon>Agaricineae</taxon>
        <taxon>Psathyrellaceae</taxon>
        <taxon>Coprinellus</taxon>
    </lineage>
</organism>
<sequence>MIPPALFSSLCSHARPRARRWYASRSLFSAFLPLRRFPASLLFFLSSLPPSPFSSFFPSLSPSFSPPLSSFSPPLSSFSPPLSSFPSLLSPLFSPFSPLHHPPLLTTPTTRTYPTARLAQSDRASDSYHLGGI</sequence>
<proteinExistence type="predicted"/>
<comment type="caution">
    <text evidence="2">The sequence shown here is derived from an EMBL/GenBank/DDBJ whole genome shotgun (WGS) entry which is preliminary data.</text>
</comment>
<keyword evidence="3" id="KW-1185">Reference proteome</keyword>
<reference evidence="2 3" key="1">
    <citation type="journal article" date="2019" name="Nat. Ecol. Evol.">
        <title>Megaphylogeny resolves global patterns of mushroom evolution.</title>
        <authorList>
            <person name="Varga T."/>
            <person name="Krizsan K."/>
            <person name="Foldi C."/>
            <person name="Dima B."/>
            <person name="Sanchez-Garcia M."/>
            <person name="Sanchez-Ramirez S."/>
            <person name="Szollosi G.J."/>
            <person name="Szarkandi J.G."/>
            <person name="Papp V."/>
            <person name="Albert L."/>
            <person name="Andreopoulos W."/>
            <person name="Angelini C."/>
            <person name="Antonin V."/>
            <person name="Barry K.W."/>
            <person name="Bougher N.L."/>
            <person name="Buchanan P."/>
            <person name="Buyck B."/>
            <person name="Bense V."/>
            <person name="Catcheside P."/>
            <person name="Chovatia M."/>
            <person name="Cooper J."/>
            <person name="Damon W."/>
            <person name="Desjardin D."/>
            <person name="Finy P."/>
            <person name="Geml J."/>
            <person name="Haridas S."/>
            <person name="Hughes K."/>
            <person name="Justo A."/>
            <person name="Karasinski D."/>
            <person name="Kautmanova I."/>
            <person name="Kiss B."/>
            <person name="Kocsube S."/>
            <person name="Kotiranta H."/>
            <person name="LaButti K.M."/>
            <person name="Lechner B.E."/>
            <person name="Liimatainen K."/>
            <person name="Lipzen A."/>
            <person name="Lukacs Z."/>
            <person name="Mihaltcheva S."/>
            <person name="Morgado L.N."/>
            <person name="Niskanen T."/>
            <person name="Noordeloos M.E."/>
            <person name="Ohm R.A."/>
            <person name="Ortiz-Santana B."/>
            <person name="Ovrebo C."/>
            <person name="Racz N."/>
            <person name="Riley R."/>
            <person name="Savchenko A."/>
            <person name="Shiryaev A."/>
            <person name="Soop K."/>
            <person name="Spirin V."/>
            <person name="Szebenyi C."/>
            <person name="Tomsovsky M."/>
            <person name="Tulloss R.E."/>
            <person name="Uehling J."/>
            <person name="Grigoriev I.V."/>
            <person name="Vagvolgyi C."/>
            <person name="Papp T."/>
            <person name="Martin F.M."/>
            <person name="Miettinen O."/>
            <person name="Hibbett D.S."/>
            <person name="Nagy L.G."/>
        </authorList>
    </citation>
    <scope>NUCLEOTIDE SEQUENCE [LARGE SCALE GENOMIC DNA]</scope>
    <source>
        <strain evidence="2 3">FP101781</strain>
    </source>
</reference>
<protein>
    <submittedName>
        <fullName evidence="2">Uncharacterized protein</fullName>
    </submittedName>
</protein>
<dbReference type="AlphaFoldDB" id="A0A4Y7SEP1"/>
<evidence type="ECO:0000313" key="3">
    <source>
        <dbReference type="Proteomes" id="UP000298030"/>
    </source>
</evidence>
<feature type="region of interest" description="Disordered" evidence="1">
    <location>
        <begin position="107"/>
        <end position="133"/>
    </location>
</feature>
<dbReference type="EMBL" id="QPFP01000189">
    <property type="protein sequence ID" value="TEB19480.1"/>
    <property type="molecule type" value="Genomic_DNA"/>
</dbReference>
<feature type="region of interest" description="Disordered" evidence="1">
    <location>
        <begin position="62"/>
        <end position="83"/>
    </location>
</feature>
<evidence type="ECO:0000313" key="2">
    <source>
        <dbReference type="EMBL" id="TEB19480.1"/>
    </source>
</evidence>
<evidence type="ECO:0000256" key="1">
    <source>
        <dbReference type="SAM" id="MobiDB-lite"/>
    </source>
</evidence>
<gene>
    <name evidence="2" type="ORF">FA13DRAFT_350574</name>
</gene>